<dbReference type="PANTHER" id="PTHR43708">
    <property type="entry name" value="CONSERVED EXPRESSED OXIDOREDUCTASE (EUROFUNG)"/>
    <property type="match status" value="1"/>
</dbReference>
<dbReference type="InterPro" id="IPR051317">
    <property type="entry name" value="Gfo/Idh/MocA_oxidoreduct"/>
</dbReference>
<keyword evidence="4" id="KW-1185">Reference proteome</keyword>
<evidence type="ECO:0000313" key="3">
    <source>
        <dbReference type="EMBL" id="TDZ28437.1"/>
    </source>
</evidence>
<organism evidence="3 4">
    <name type="scientific">Colletotrichum spinosum</name>
    <dbReference type="NCBI Taxonomy" id="1347390"/>
    <lineage>
        <taxon>Eukaryota</taxon>
        <taxon>Fungi</taxon>
        <taxon>Dikarya</taxon>
        <taxon>Ascomycota</taxon>
        <taxon>Pezizomycotina</taxon>
        <taxon>Sordariomycetes</taxon>
        <taxon>Hypocreomycetidae</taxon>
        <taxon>Glomerellales</taxon>
        <taxon>Glomerellaceae</taxon>
        <taxon>Colletotrichum</taxon>
        <taxon>Colletotrichum orbiculare species complex</taxon>
    </lineage>
</organism>
<dbReference type="Pfam" id="PF22685">
    <property type="entry name" value="Gal80p_C-like"/>
    <property type="match status" value="1"/>
</dbReference>
<accession>A0A4R8PRX8</accession>
<evidence type="ECO:0000259" key="1">
    <source>
        <dbReference type="Pfam" id="PF01408"/>
    </source>
</evidence>
<feature type="domain" description="Gal80p-like C-terminal" evidence="2">
    <location>
        <begin position="142"/>
        <end position="295"/>
    </location>
</feature>
<reference evidence="3 4" key="1">
    <citation type="submission" date="2018-11" db="EMBL/GenBank/DDBJ databases">
        <title>Genome sequence and assembly of Colletotrichum spinosum.</title>
        <authorList>
            <person name="Gan P."/>
            <person name="Shirasu K."/>
        </authorList>
    </citation>
    <scope>NUCLEOTIDE SEQUENCE [LARGE SCALE GENOMIC DNA]</scope>
    <source>
        <strain evidence="3 4">CBS 515.97</strain>
    </source>
</reference>
<evidence type="ECO:0000313" key="4">
    <source>
        <dbReference type="Proteomes" id="UP000295083"/>
    </source>
</evidence>
<dbReference type="EMBL" id="QAPG01000834">
    <property type="protein sequence ID" value="TDZ28437.1"/>
    <property type="molecule type" value="Genomic_DNA"/>
</dbReference>
<dbReference type="AlphaFoldDB" id="A0A4R8PRX8"/>
<name>A0A4R8PRX8_9PEZI</name>
<dbReference type="Pfam" id="PF01408">
    <property type="entry name" value="GFO_IDH_MocA"/>
    <property type="match status" value="1"/>
</dbReference>
<dbReference type="GO" id="GO:0000166">
    <property type="term" value="F:nucleotide binding"/>
    <property type="evidence" value="ECO:0007669"/>
    <property type="project" value="InterPro"/>
</dbReference>
<protein>
    <submittedName>
        <fullName evidence="3">Galactose/lactose metabolism regulatory protein GAL80</fullName>
    </submittedName>
</protein>
<dbReference type="SUPFAM" id="SSF55347">
    <property type="entry name" value="Glyceraldehyde-3-phosphate dehydrogenase-like, C-terminal domain"/>
    <property type="match status" value="1"/>
</dbReference>
<dbReference type="PANTHER" id="PTHR43708:SF1">
    <property type="entry name" value="GALACTOSE_LACTOSE METABOLISM REGULATORY PROTEIN GAL80"/>
    <property type="match status" value="1"/>
</dbReference>
<dbReference type="Gene3D" id="3.40.50.720">
    <property type="entry name" value="NAD(P)-binding Rossmann-like Domain"/>
    <property type="match status" value="1"/>
</dbReference>
<dbReference type="Gene3D" id="3.30.360.10">
    <property type="entry name" value="Dihydrodipicolinate Reductase, domain 2"/>
    <property type="match status" value="1"/>
</dbReference>
<dbReference type="InterPro" id="IPR055080">
    <property type="entry name" value="Gal80p-like_C"/>
</dbReference>
<proteinExistence type="predicted"/>
<comment type="caution">
    <text evidence="3">The sequence shown here is derived from an EMBL/GenBank/DDBJ whole genome shotgun (WGS) entry which is preliminary data.</text>
</comment>
<sequence length="384" mass="42831">MAPIRVAVIGLASGDRTSWASNAHLPYLLSPRGRERYRIVALCNSSIDAAERAIKAYDLPPETKAYGDPSELARDESVDLVVCSTRVDVHYKTILPSIYAGKDIYLEWPLAHDIDRSRELVEAARHSGSRTVVGIQGRVAPVHEKIRETLRKGVVGKVLSTEFRVVDGPATRDSLPLELKYFAQSGVGGNLYTIYFAHLWDQVQHVLGEVDHLSSRFQIQRPQVNIFYPASHEVVEKVTSDVPDLITVSGSISADSDSAIPGATVSGRFRLGRPFPEEPRLVWSIIGEKGELRLTAGSSLLQATGYDDPVVIEVHDFESDQVETIEWEWREWQEALPIEARSVGVLYEKFASGEAVPTFEDAIRRHEQLEILKFLADYKSQQQA</sequence>
<dbReference type="SUPFAM" id="SSF51735">
    <property type="entry name" value="NAD(P)-binding Rossmann-fold domains"/>
    <property type="match status" value="1"/>
</dbReference>
<dbReference type="InterPro" id="IPR036291">
    <property type="entry name" value="NAD(P)-bd_dom_sf"/>
</dbReference>
<dbReference type="Proteomes" id="UP000295083">
    <property type="component" value="Unassembled WGS sequence"/>
</dbReference>
<dbReference type="InterPro" id="IPR000683">
    <property type="entry name" value="Gfo/Idh/MocA-like_OxRdtase_N"/>
</dbReference>
<gene>
    <name evidence="3" type="ORF">C8035_v007537</name>
</gene>
<evidence type="ECO:0000259" key="2">
    <source>
        <dbReference type="Pfam" id="PF22685"/>
    </source>
</evidence>
<feature type="domain" description="Gfo/Idh/MocA-like oxidoreductase N-terminal" evidence="1">
    <location>
        <begin position="4"/>
        <end position="134"/>
    </location>
</feature>